<name>A0ABU6WQ64_9FABA</name>
<keyword evidence="3" id="KW-1185">Reference proteome</keyword>
<feature type="region of interest" description="Disordered" evidence="1">
    <location>
        <begin position="1"/>
        <end position="71"/>
    </location>
</feature>
<accession>A0ABU6WQ64</accession>
<organism evidence="2 3">
    <name type="scientific">Stylosanthes scabra</name>
    <dbReference type="NCBI Taxonomy" id="79078"/>
    <lineage>
        <taxon>Eukaryota</taxon>
        <taxon>Viridiplantae</taxon>
        <taxon>Streptophyta</taxon>
        <taxon>Embryophyta</taxon>
        <taxon>Tracheophyta</taxon>
        <taxon>Spermatophyta</taxon>
        <taxon>Magnoliopsida</taxon>
        <taxon>eudicotyledons</taxon>
        <taxon>Gunneridae</taxon>
        <taxon>Pentapetalae</taxon>
        <taxon>rosids</taxon>
        <taxon>fabids</taxon>
        <taxon>Fabales</taxon>
        <taxon>Fabaceae</taxon>
        <taxon>Papilionoideae</taxon>
        <taxon>50 kb inversion clade</taxon>
        <taxon>dalbergioids sensu lato</taxon>
        <taxon>Dalbergieae</taxon>
        <taxon>Pterocarpus clade</taxon>
        <taxon>Stylosanthes</taxon>
    </lineage>
</organism>
<gene>
    <name evidence="2" type="ORF">PIB30_082173</name>
</gene>
<feature type="compositionally biased region" description="Basic and acidic residues" evidence="1">
    <location>
        <begin position="10"/>
        <end position="25"/>
    </location>
</feature>
<evidence type="ECO:0000313" key="2">
    <source>
        <dbReference type="EMBL" id="MED6188032.1"/>
    </source>
</evidence>
<comment type="caution">
    <text evidence="2">The sequence shown here is derived from an EMBL/GenBank/DDBJ whole genome shotgun (WGS) entry which is preliminary data.</text>
</comment>
<reference evidence="2 3" key="1">
    <citation type="journal article" date="2023" name="Plants (Basel)">
        <title>Bridging the Gap: Combining Genomics and Transcriptomics Approaches to Understand Stylosanthes scabra, an Orphan Legume from the Brazilian Caatinga.</title>
        <authorList>
            <person name="Ferreira-Neto J.R.C."/>
            <person name="da Silva M.D."/>
            <person name="Binneck E."/>
            <person name="de Melo N.F."/>
            <person name="da Silva R.H."/>
            <person name="de Melo A.L.T.M."/>
            <person name="Pandolfi V."/>
            <person name="Bustamante F.O."/>
            <person name="Brasileiro-Vidal A.C."/>
            <person name="Benko-Iseppon A.M."/>
        </authorList>
    </citation>
    <scope>NUCLEOTIDE SEQUENCE [LARGE SCALE GENOMIC DNA]</scope>
    <source>
        <tissue evidence="2">Leaves</tissue>
    </source>
</reference>
<dbReference type="EMBL" id="JASCZI010182497">
    <property type="protein sequence ID" value="MED6188032.1"/>
    <property type="molecule type" value="Genomic_DNA"/>
</dbReference>
<feature type="non-terminal residue" evidence="2">
    <location>
        <position position="71"/>
    </location>
</feature>
<protein>
    <submittedName>
        <fullName evidence="2">Uncharacterized protein</fullName>
    </submittedName>
</protein>
<sequence length="71" mass="8065">MRGKPTAHVPESRLDKPKRDQDFYKPHSSTHKRPRICVEGALAASNHARPTPKPFMHDSKFTRPRIGVGVH</sequence>
<evidence type="ECO:0000256" key="1">
    <source>
        <dbReference type="SAM" id="MobiDB-lite"/>
    </source>
</evidence>
<evidence type="ECO:0000313" key="3">
    <source>
        <dbReference type="Proteomes" id="UP001341840"/>
    </source>
</evidence>
<dbReference type="Proteomes" id="UP001341840">
    <property type="component" value="Unassembled WGS sequence"/>
</dbReference>
<proteinExistence type="predicted"/>